<dbReference type="AlphaFoldDB" id="A0A510G7W8"/>
<proteinExistence type="predicted"/>
<keyword evidence="3" id="KW-1185">Reference proteome</keyword>
<reference evidence="2 3" key="1">
    <citation type="submission" date="2019-04" db="EMBL/GenBank/DDBJ databases">
        <title>Draft genome sequence of Rickettsia asiatica Maytaro1284.</title>
        <authorList>
            <person name="Thu M."/>
            <person name="Qiu Y."/>
            <person name="Nakao R."/>
        </authorList>
    </citation>
    <scope>NUCLEOTIDE SEQUENCE [LARGE SCALE GENOMIC DNA]</scope>
    <source>
        <strain evidence="2 3">Maytaro1284</strain>
    </source>
</reference>
<keyword evidence="1" id="KW-0472">Membrane</keyword>
<evidence type="ECO:0000313" key="3">
    <source>
        <dbReference type="Proteomes" id="UP000321183"/>
    </source>
</evidence>
<evidence type="ECO:0000313" key="2">
    <source>
        <dbReference type="EMBL" id="BBJ31746.1"/>
    </source>
</evidence>
<gene>
    <name evidence="2" type="ORF">RAS_08550</name>
</gene>
<feature type="transmembrane region" description="Helical" evidence="1">
    <location>
        <begin position="27"/>
        <end position="44"/>
    </location>
</feature>
<feature type="transmembrane region" description="Helical" evidence="1">
    <location>
        <begin position="50"/>
        <end position="66"/>
    </location>
</feature>
<dbReference type="RefSeq" id="WP_147142702.1">
    <property type="nucleotide sequence ID" value="NZ_AP019563.1"/>
</dbReference>
<dbReference type="KEGG" id="ras:RAS_08550"/>
<protein>
    <submittedName>
        <fullName evidence="2">Uncharacterized protein</fullName>
    </submittedName>
</protein>
<keyword evidence="1" id="KW-0812">Transmembrane</keyword>
<name>A0A510G7W8_9RICK</name>
<sequence>MSILNYHLHFSRYNNLNIFFCRDKRPAYLGIGITILAALYQGVIKYYRSLGLYLFLLLLPMPILIYS</sequence>
<dbReference type="Proteomes" id="UP000321183">
    <property type="component" value="Chromosome"/>
</dbReference>
<organism evidence="2 3">
    <name type="scientific">Rickettsia asiatica</name>
    <dbReference type="NCBI Taxonomy" id="238800"/>
    <lineage>
        <taxon>Bacteria</taxon>
        <taxon>Pseudomonadati</taxon>
        <taxon>Pseudomonadota</taxon>
        <taxon>Alphaproteobacteria</taxon>
        <taxon>Rickettsiales</taxon>
        <taxon>Rickettsiaceae</taxon>
        <taxon>Rickettsieae</taxon>
        <taxon>Rickettsia</taxon>
        <taxon>spotted fever group</taxon>
    </lineage>
</organism>
<dbReference type="EMBL" id="AP019563">
    <property type="protein sequence ID" value="BBJ31746.1"/>
    <property type="molecule type" value="Genomic_DNA"/>
</dbReference>
<evidence type="ECO:0000256" key="1">
    <source>
        <dbReference type="SAM" id="Phobius"/>
    </source>
</evidence>
<accession>A0A510G7W8</accession>
<keyword evidence="1" id="KW-1133">Transmembrane helix</keyword>